<organism evidence="1 2">
    <name type="scientific">Sphagnum troendelagicum</name>
    <dbReference type="NCBI Taxonomy" id="128251"/>
    <lineage>
        <taxon>Eukaryota</taxon>
        <taxon>Viridiplantae</taxon>
        <taxon>Streptophyta</taxon>
        <taxon>Embryophyta</taxon>
        <taxon>Bryophyta</taxon>
        <taxon>Sphagnophytina</taxon>
        <taxon>Sphagnopsida</taxon>
        <taxon>Sphagnales</taxon>
        <taxon>Sphagnaceae</taxon>
        <taxon>Sphagnum</taxon>
    </lineage>
</organism>
<gene>
    <name evidence="1" type="ORF">CSSPTR1EN2_LOCUS18137</name>
</gene>
<sequence length="280" mass="31759">MADSKRRLWFVRVFVVNMCCTVYKYVLVNVAVQTVLENPCTELWIPVPFVVEFCNNGRGFFLGLSKVWINGIIFAAVVDWLNNFHFFNVLYKLLLCTVLKLRGHFYSELRKMLYSSSAIKEGGLGSCNPATLWPSILQVPKQGFLHAVDAKALEVKGEARAEERGVFRFLIGQLDINIKTNQLSSNKEMWHMESITNVEGSKTEVLLCELSSQQVNLLVKVLQAWQDHMTLVGVIESTSRFLGLTVLKPMQLSDILEHIKDGKEILIYDTSLGGKHVFVE</sequence>
<evidence type="ECO:0000313" key="2">
    <source>
        <dbReference type="Proteomes" id="UP001497512"/>
    </source>
</evidence>
<keyword evidence="2" id="KW-1185">Reference proteome</keyword>
<evidence type="ECO:0000313" key="1">
    <source>
        <dbReference type="EMBL" id="CAK9226234.1"/>
    </source>
</evidence>
<name>A0ABP0USV9_9BRYO</name>
<dbReference type="EMBL" id="OZ019897">
    <property type="protein sequence ID" value="CAK9226234.1"/>
    <property type="molecule type" value="Genomic_DNA"/>
</dbReference>
<dbReference type="Proteomes" id="UP001497512">
    <property type="component" value="Chromosome 5"/>
</dbReference>
<protein>
    <submittedName>
        <fullName evidence="1">Uncharacterized protein</fullName>
    </submittedName>
</protein>
<accession>A0ABP0USV9</accession>
<reference evidence="1" key="1">
    <citation type="submission" date="2024-02" db="EMBL/GenBank/DDBJ databases">
        <authorList>
            <consortium name="ELIXIR-Norway"/>
            <consortium name="Elixir Norway"/>
        </authorList>
    </citation>
    <scope>NUCLEOTIDE SEQUENCE</scope>
</reference>
<proteinExistence type="predicted"/>